<reference evidence="2 3" key="1">
    <citation type="submission" date="2020-01" db="EMBL/GenBank/DDBJ databases">
        <title>Complete and circular genome sequences of six lactobacillus isolates from horses.</title>
        <authorList>
            <person name="Hassan H.M."/>
        </authorList>
    </citation>
    <scope>NUCLEOTIDE SEQUENCE [LARGE SCALE GENOMIC DNA]</scope>
    <source>
        <strain evidence="2 3">1A</strain>
    </source>
</reference>
<sequence>MDTRKKQRYFLYGLIGALILLVVITGMTIYTRSRPQTKYLSSPKISQQSKFQHADVLLVAQVKQQVKTTTSKGIPTTVFRLRVKQNLTATKLPQSLTIAKKGGRNPQTGSVYLYHNDQFPLVNKTYVFALTHDHGRLIAAGPYSTVAANPKNIKQASTLAKRK</sequence>
<keyword evidence="1" id="KW-0472">Membrane</keyword>
<organism evidence="2 3">
    <name type="scientific">Ligilactobacillus saerimneri</name>
    <dbReference type="NCBI Taxonomy" id="228229"/>
    <lineage>
        <taxon>Bacteria</taxon>
        <taxon>Bacillati</taxon>
        <taxon>Bacillota</taxon>
        <taxon>Bacilli</taxon>
        <taxon>Lactobacillales</taxon>
        <taxon>Lactobacillaceae</taxon>
        <taxon>Ligilactobacillus</taxon>
    </lineage>
</organism>
<accession>A0A7H9EJW7</accession>
<proteinExistence type="predicted"/>
<dbReference type="EMBL" id="CP047418">
    <property type="protein sequence ID" value="QLL77998.1"/>
    <property type="molecule type" value="Genomic_DNA"/>
</dbReference>
<evidence type="ECO:0000313" key="2">
    <source>
        <dbReference type="EMBL" id="QLL77998.1"/>
    </source>
</evidence>
<evidence type="ECO:0000256" key="1">
    <source>
        <dbReference type="SAM" id="Phobius"/>
    </source>
</evidence>
<dbReference type="KEGG" id="lsw:GTO87_04870"/>
<protein>
    <submittedName>
        <fullName evidence="2">Uncharacterized protein</fullName>
    </submittedName>
</protein>
<keyword evidence="1" id="KW-1133">Transmembrane helix</keyword>
<dbReference type="Proteomes" id="UP000510886">
    <property type="component" value="Chromosome"/>
</dbReference>
<dbReference type="RefSeq" id="WP_180848330.1">
    <property type="nucleotide sequence ID" value="NZ_CP047418.1"/>
</dbReference>
<name>A0A7H9EJW7_9LACO</name>
<feature type="transmembrane region" description="Helical" evidence="1">
    <location>
        <begin position="9"/>
        <end position="30"/>
    </location>
</feature>
<gene>
    <name evidence="2" type="ORF">GTO87_04870</name>
</gene>
<keyword evidence="1" id="KW-0812">Transmembrane</keyword>
<dbReference type="AlphaFoldDB" id="A0A7H9EJW7"/>
<evidence type="ECO:0000313" key="3">
    <source>
        <dbReference type="Proteomes" id="UP000510886"/>
    </source>
</evidence>